<name>A0ACB9K5A3_9ASTR</name>
<dbReference type="EMBL" id="CM042018">
    <property type="protein sequence ID" value="KAI3827506.1"/>
    <property type="molecule type" value="Genomic_DNA"/>
</dbReference>
<dbReference type="Proteomes" id="UP001056120">
    <property type="component" value="Linkage Group LG01"/>
</dbReference>
<reference evidence="1 2" key="2">
    <citation type="journal article" date="2022" name="Mol. Ecol. Resour.">
        <title>The genomes of chicory, endive, great burdock and yacon provide insights into Asteraceae paleo-polyploidization history and plant inulin production.</title>
        <authorList>
            <person name="Fan W."/>
            <person name="Wang S."/>
            <person name="Wang H."/>
            <person name="Wang A."/>
            <person name="Jiang F."/>
            <person name="Liu H."/>
            <person name="Zhao H."/>
            <person name="Xu D."/>
            <person name="Zhang Y."/>
        </authorList>
    </citation>
    <scope>NUCLEOTIDE SEQUENCE [LARGE SCALE GENOMIC DNA]</scope>
    <source>
        <strain evidence="2">cv. Yunnan</strain>
        <tissue evidence="1">Leaves</tissue>
    </source>
</reference>
<gene>
    <name evidence="1" type="ORF">L1987_01583</name>
</gene>
<comment type="caution">
    <text evidence="1">The sequence shown here is derived from an EMBL/GenBank/DDBJ whole genome shotgun (WGS) entry which is preliminary data.</text>
</comment>
<proteinExistence type="predicted"/>
<accession>A0ACB9K5A3</accession>
<evidence type="ECO:0000313" key="2">
    <source>
        <dbReference type="Proteomes" id="UP001056120"/>
    </source>
</evidence>
<protein>
    <submittedName>
        <fullName evidence="1">Uncharacterized protein</fullName>
    </submittedName>
</protein>
<reference evidence="2" key="1">
    <citation type="journal article" date="2022" name="Mol. Ecol. Resour.">
        <title>The genomes of chicory, endive, great burdock and yacon provide insights into Asteraceae palaeo-polyploidization history and plant inulin production.</title>
        <authorList>
            <person name="Fan W."/>
            <person name="Wang S."/>
            <person name="Wang H."/>
            <person name="Wang A."/>
            <person name="Jiang F."/>
            <person name="Liu H."/>
            <person name="Zhao H."/>
            <person name="Xu D."/>
            <person name="Zhang Y."/>
        </authorList>
    </citation>
    <scope>NUCLEOTIDE SEQUENCE [LARGE SCALE GENOMIC DNA]</scope>
    <source>
        <strain evidence="2">cv. Yunnan</strain>
    </source>
</reference>
<evidence type="ECO:0000313" key="1">
    <source>
        <dbReference type="EMBL" id="KAI3827506.1"/>
    </source>
</evidence>
<sequence>MRAPVKVKFIKGGFGRVLRELTTPITGAIYTPVNSSFPAVLQDYIRNLRFNESTTPKPAIIITALDLSHVQASVKCAKKHNLLKKTRSGGHNYEGLSYVADHPFFILDLFNLRSINVSIEDETAWVQTGASLGELYYRIAEKSSIHGFPGGVCPTVGVGGQFSAAGYGVMMRK</sequence>
<keyword evidence="2" id="KW-1185">Reference proteome</keyword>
<organism evidence="1 2">
    <name type="scientific">Smallanthus sonchifolius</name>
    <dbReference type="NCBI Taxonomy" id="185202"/>
    <lineage>
        <taxon>Eukaryota</taxon>
        <taxon>Viridiplantae</taxon>
        <taxon>Streptophyta</taxon>
        <taxon>Embryophyta</taxon>
        <taxon>Tracheophyta</taxon>
        <taxon>Spermatophyta</taxon>
        <taxon>Magnoliopsida</taxon>
        <taxon>eudicotyledons</taxon>
        <taxon>Gunneridae</taxon>
        <taxon>Pentapetalae</taxon>
        <taxon>asterids</taxon>
        <taxon>campanulids</taxon>
        <taxon>Asterales</taxon>
        <taxon>Asteraceae</taxon>
        <taxon>Asteroideae</taxon>
        <taxon>Heliantheae alliance</taxon>
        <taxon>Millerieae</taxon>
        <taxon>Smallanthus</taxon>
    </lineage>
</organism>